<dbReference type="EMBL" id="AP021853">
    <property type="protein sequence ID" value="BBN99695.1"/>
    <property type="molecule type" value="Genomic_DNA"/>
</dbReference>
<proteinExistence type="inferred from homology"/>
<dbReference type="CDD" id="cd17260">
    <property type="entry name" value="RMtype1_S_EcoEI-TRD1-CR1_like"/>
    <property type="match status" value="1"/>
</dbReference>
<evidence type="ECO:0000259" key="4">
    <source>
        <dbReference type="Pfam" id="PF01420"/>
    </source>
</evidence>
<accession>A0A5K7WYJ8</accession>
<dbReference type="Pfam" id="PF01420">
    <property type="entry name" value="Methylase_S"/>
    <property type="match status" value="2"/>
</dbReference>
<dbReference type="InterPro" id="IPR052021">
    <property type="entry name" value="Type-I_RS_S_subunit"/>
</dbReference>
<dbReference type="Proteomes" id="UP000326951">
    <property type="component" value="Chromosome"/>
</dbReference>
<evidence type="ECO:0000256" key="1">
    <source>
        <dbReference type="ARBA" id="ARBA00010923"/>
    </source>
</evidence>
<dbReference type="SUPFAM" id="SSF116734">
    <property type="entry name" value="DNA methylase specificity domain"/>
    <property type="match status" value="2"/>
</dbReference>
<protein>
    <submittedName>
        <fullName evidence="5">Type I restriction endonuclease subunit S</fullName>
    </submittedName>
</protein>
<dbReference type="InterPro" id="IPR044946">
    <property type="entry name" value="Restrct_endonuc_typeI_TRD_sf"/>
</dbReference>
<evidence type="ECO:0000313" key="5">
    <source>
        <dbReference type="EMBL" id="BBN99695.1"/>
    </source>
</evidence>
<dbReference type="CDD" id="cd17495">
    <property type="entry name" value="RMtype1_S_Cep9333ORF4827P-TRD2-CR2_like"/>
    <property type="match status" value="1"/>
</dbReference>
<feature type="domain" description="Type I restriction modification DNA specificity" evidence="4">
    <location>
        <begin position="4"/>
        <end position="179"/>
    </location>
</feature>
<dbReference type="InterPro" id="IPR000055">
    <property type="entry name" value="Restrct_endonuc_typeI_TRD"/>
</dbReference>
<organism evidence="5 6">
    <name type="scientific">Sporolactobacillus terrae</name>
    <dbReference type="NCBI Taxonomy" id="269673"/>
    <lineage>
        <taxon>Bacteria</taxon>
        <taxon>Bacillati</taxon>
        <taxon>Bacillota</taxon>
        <taxon>Bacilli</taxon>
        <taxon>Bacillales</taxon>
        <taxon>Sporolactobacillaceae</taxon>
        <taxon>Sporolactobacillus</taxon>
    </lineage>
</organism>
<keyword evidence="5" id="KW-0255">Endonuclease</keyword>
<evidence type="ECO:0000256" key="2">
    <source>
        <dbReference type="ARBA" id="ARBA00022747"/>
    </source>
</evidence>
<dbReference type="PANTHER" id="PTHR30408:SF13">
    <property type="entry name" value="TYPE I RESTRICTION ENZYME HINDI SPECIFICITY SUBUNIT"/>
    <property type="match status" value="1"/>
</dbReference>
<dbReference type="GO" id="GO:0003677">
    <property type="term" value="F:DNA binding"/>
    <property type="evidence" value="ECO:0007669"/>
    <property type="project" value="UniProtKB-KW"/>
</dbReference>
<dbReference type="REBASE" id="347057">
    <property type="entry name" value="S3.Ste703ORF24040P"/>
</dbReference>
<evidence type="ECO:0000313" key="6">
    <source>
        <dbReference type="Proteomes" id="UP000326951"/>
    </source>
</evidence>
<dbReference type="Gene3D" id="3.90.220.20">
    <property type="entry name" value="DNA methylase specificity domains"/>
    <property type="match status" value="2"/>
</dbReference>
<keyword evidence="3" id="KW-0238">DNA-binding</keyword>
<evidence type="ECO:0000256" key="3">
    <source>
        <dbReference type="ARBA" id="ARBA00023125"/>
    </source>
</evidence>
<keyword evidence="2" id="KW-0680">Restriction system</keyword>
<dbReference type="RefSeq" id="WP_152080683.1">
    <property type="nucleotide sequence ID" value="NZ_AP021853.1"/>
</dbReference>
<reference evidence="5 6" key="1">
    <citation type="submission" date="2019-09" db="EMBL/GenBank/DDBJ databases">
        <title>Complete genome sequence of Sporolactobacillus terrae 70-3.</title>
        <authorList>
            <person name="Tanaka N."/>
            <person name="Shiwa Y."/>
            <person name="Fujita N."/>
            <person name="Tanasupawat S."/>
        </authorList>
    </citation>
    <scope>NUCLEOTIDE SEQUENCE [LARGE SCALE GENOMIC DNA]</scope>
    <source>
        <strain evidence="5 6">70-3</strain>
    </source>
</reference>
<sequence length="413" mass="46852">MSSDEWQKVRLGDVIEFNPNEKLKKGELAKKIGMDKLHPLQRYIRGFEITKYTSGTKFRNGDTLLARITPCLENGKTAQVTVLEKDEVGFGSTEFIVLREKKEYTVNDFIYYLAISPNLRDIAIKSMTGTSGRQRAQVDLIKNTPMKFPPKRIQKKIAYILSTIDEKIELNNRINQNLEATAQAIFKHWFVDFEFPNEEGKPYKSSGGEMVESDFGLIPKGWTVTRINEIANVVMGQSPKGTSYNENGMGMIFYQGRTDFGDRFPIKRLYTTEPKKIAKNGDLLMSVRAPVGDINIANEDCCIGRGLCALRSKDGNNSYLFYLFKNLKTQLDIYNGEGTVFGSINKNALVNLSVLQSNQSLINKYNGVISKLDKQYLVNAKENYRLAKIRDTLLPRLMSGEIRVPMEVAEQKN</sequence>
<gene>
    <name evidence="5" type="ORF">St703_24000</name>
</gene>
<dbReference type="GO" id="GO:0004519">
    <property type="term" value="F:endonuclease activity"/>
    <property type="evidence" value="ECO:0007669"/>
    <property type="project" value="UniProtKB-KW"/>
</dbReference>
<comment type="similarity">
    <text evidence="1">Belongs to the type-I restriction system S methylase family.</text>
</comment>
<keyword evidence="5" id="KW-0378">Hydrolase</keyword>
<dbReference type="GO" id="GO:0009307">
    <property type="term" value="P:DNA restriction-modification system"/>
    <property type="evidence" value="ECO:0007669"/>
    <property type="project" value="UniProtKB-KW"/>
</dbReference>
<name>A0A5K7WYJ8_9BACL</name>
<feature type="domain" description="Type I restriction modification DNA specificity" evidence="4">
    <location>
        <begin position="219"/>
        <end position="352"/>
    </location>
</feature>
<keyword evidence="5" id="KW-0540">Nuclease</keyword>
<dbReference type="AlphaFoldDB" id="A0A5K7WYJ8"/>
<dbReference type="PANTHER" id="PTHR30408">
    <property type="entry name" value="TYPE-1 RESTRICTION ENZYME ECOKI SPECIFICITY PROTEIN"/>
    <property type="match status" value="1"/>
</dbReference>